<sequence>MEENIQRKSWFNRNWKWVVPTGGCLALIIFAIVFVGSIFFGVTSLLSDSQANIDAMERVRSNELVINRIGEPIESNGSNGGSINYENGYSSANITIPIKGPKGEAVIRVEGGGIEKTWTYEKMEVFLSETNEVIDLLNPNNTLDDF</sequence>
<dbReference type="STRING" id="1763537.ULVI_04610"/>
<proteinExistence type="predicted"/>
<dbReference type="EMBL" id="LRXL01000026">
    <property type="protein sequence ID" value="OAB80026.1"/>
    <property type="molecule type" value="Genomic_DNA"/>
</dbReference>
<organism evidence="2 3">
    <name type="scientific">Cochleicola gelatinilyticus</name>
    <dbReference type="NCBI Taxonomy" id="1763537"/>
    <lineage>
        <taxon>Bacteria</taxon>
        <taxon>Pseudomonadati</taxon>
        <taxon>Bacteroidota</taxon>
        <taxon>Flavobacteriia</taxon>
        <taxon>Flavobacteriales</taxon>
        <taxon>Flavobacteriaceae</taxon>
        <taxon>Cochleicola</taxon>
    </lineage>
</organism>
<keyword evidence="1" id="KW-1133">Transmembrane helix</keyword>
<dbReference type="OrthoDB" id="1178263at2"/>
<dbReference type="AlphaFoldDB" id="A0A167IUF0"/>
<reference evidence="2 3" key="1">
    <citation type="submission" date="2016-02" db="EMBL/GenBank/DDBJ databases">
        <title>Ulvibacter sp. LPB0005, isolated from Thais luteostoma.</title>
        <authorList>
            <person name="Shin S.-K."/>
            <person name="Yi H."/>
        </authorList>
    </citation>
    <scope>NUCLEOTIDE SEQUENCE [LARGE SCALE GENOMIC DNA]</scope>
    <source>
        <strain evidence="2 3">LPB0005</strain>
    </source>
</reference>
<dbReference type="RefSeq" id="WP_068590217.1">
    <property type="nucleotide sequence ID" value="NZ_LRXL01000026.1"/>
</dbReference>
<dbReference type="InterPro" id="IPR014807">
    <property type="entry name" value="Coa1"/>
</dbReference>
<evidence type="ECO:0000256" key="1">
    <source>
        <dbReference type="SAM" id="Phobius"/>
    </source>
</evidence>
<accession>A0A167IUF0</accession>
<name>A0A167IUF0_9FLAO</name>
<dbReference type="Pfam" id="PF08695">
    <property type="entry name" value="Coa1"/>
    <property type="match status" value="1"/>
</dbReference>
<evidence type="ECO:0000313" key="2">
    <source>
        <dbReference type="EMBL" id="OAB80026.1"/>
    </source>
</evidence>
<gene>
    <name evidence="2" type="ORF">ULVI_04610</name>
</gene>
<comment type="caution">
    <text evidence="2">The sequence shown here is derived from an EMBL/GenBank/DDBJ whole genome shotgun (WGS) entry which is preliminary data.</text>
</comment>
<keyword evidence="3" id="KW-1185">Reference proteome</keyword>
<dbReference type="Proteomes" id="UP000077013">
    <property type="component" value="Unassembled WGS sequence"/>
</dbReference>
<evidence type="ECO:0000313" key="3">
    <source>
        <dbReference type="Proteomes" id="UP000077013"/>
    </source>
</evidence>
<evidence type="ECO:0008006" key="4">
    <source>
        <dbReference type="Google" id="ProtNLM"/>
    </source>
</evidence>
<keyword evidence="1" id="KW-0472">Membrane</keyword>
<feature type="transmembrane region" description="Helical" evidence="1">
    <location>
        <begin position="17"/>
        <end position="42"/>
    </location>
</feature>
<protein>
    <recommendedName>
        <fullName evidence="4">Cytochrome oxidase complex assembly protein 1</fullName>
    </recommendedName>
</protein>
<keyword evidence="1" id="KW-0812">Transmembrane</keyword>